<comment type="caution">
    <text evidence="1">The sequence shown here is derived from an EMBL/GenBank/DDBJ whole genome shotgun (WGS) entry which is preliminary data.</text>
</comment>
<name>A0A9Q1Q7J6_9CARY</name>
<dbReference type="EMBL" id="JAKOGI010000716">
    <property type="protein sequence ID" value="KAJ8431131.1"/>
    <property type="molecule type" value="Genomic_DNA"/>
</dbReference>
<gene>
    <name evidence="1" type="ORF">Cgig2_010064</name>
</gene>
<accession>A0A9Q1Q7J6</accession>
<dbReference type="Proteomes" id="UP001153076">
    <property type="component" value="Unassembled WGS sequence"/>
</dbReference>
<organism evidence="1 2">
    <name type="scientific">Carnegiea gigantea</name>
    <dbReference type="NCBI Taxonomy" id="171969"/>
    <lineage>
        <taxon>Eukaryota</taxon>
        <taxon>Viridiplantae</taxon>
        <taxon>Streptophyta</taxon>
        <taxon>Embryophyta</taxon>
        <taxon>Tracheophyta</taxon>
        <taxon>Spermatophyta</taxon>
        <taxon>Magnoliopsida</taxon>
        <taxon>eudicotyledons</taxon>
        <taxon>Gunneridae</taxon>
        <taxon>Pentapetalae</taxon>
        <taxon>Caryophyllales</taxon>
        <taxon>Cactineae</taxon>
        <taxon>Cactaceae</taxon>
        <taxon>Cactoideae</taxon>
        <taxon>Echinocereeae</taxon>
        <taxon>Carnegiea</taxon>
    </lineage>
</organism>
<evidence type="ECO:0000313" key="2">
    <source>
        <dbReference type="Proteomes" id="UP001153076"/>
    </source>
</evidence>
<proteinExistence type="predicted"/>
<reference evidence="1" key="1">
    <citation type="submission" date="2022-04" db="EMBL/GenBank/DDBJ databases">
        <title>Carnegiea gigantea Genome sequencing and assembly v2.</title>
        <authorList>
            <person name="Copetti D."/>
            <person name="Sanderson M.J."/>
            <person name="Burquez A."/>
            <person name="Wojciechowski M.F."/>
        </authorList>
    </citation>
    <scope>NUCLEOTIDE SEQUENCE</scope>
    <source>
        <strain evidence="1">SGP5-SGP5p</strain>
        <tissue evidence="1">Aerial part</tissue>
    </source>
</reference>
<dbReference type="AlphaFoldDB" id="A0A9Q1Q7J6"/>
<protein>
    <submittedName>
        <fullName evidence="1">Uncharacterized protein</fullName>
    </submittedName>
</protein>
<keyword evidence="2" id="KW-1185">Reference proteome</keyword>
<evidence type="ECO:0000313" key="1">
    <source>
        <dbReference type="EMBL" id="KAJ8431131.1"/>
    </source>
</evidence>
<sequence>MRVIDHDVYMMLGLPKGSFDVVEPKNESNVSVEPQWPKRDSAPKCGEVIEMLKIEVDGDEDFRRNFITFVDQHVGDVQMMNKGQEQHVGLENGEHEMSKKPKIRRRKVKEFKNRMSCKGLQQLIENLNDKQKEVIKEIDFGDFLHLQADMTGEASSVVITELRLLFLILATHPWQDEGDRV</sequence>